<accession>A0AC34RIZ0</accession>
<evidence type="ECO:0000313" key="1">
    <source>
        <dbReference type="Proteomes" id="UP000887576"/>
    </source>
</evidence>
<protein>
    <submittedName>
        <fullName evidence="2">ZP domain-containing protein</fullName>
    </submittedName>
</protein>
<organism evidence="1 2">
    <name type="scientific">Panagrolaimus sp. JU765</name>
    <dbReference type="NCBI Taxonomy" id="591449"/>
    <lineage>
        <taxon>Eukaryota</taxon>
        <taxon>Metazoa</taxon>
        <taxon>Ecdysozoa</taxon>
        <taxon>Nematoda</taxon>
        <taxon>Chromadorea</taxon>
        <taxon>Rhabditida</taxon>
        <taxon>Tylenchina</taxon>
        <taxon>Panagrolaimomorpha</taxon>
        <taxon>Panagrolaimoidea</taxon>
        <taxon>Panagrolaimidae</taxon>
        <taxon>Panagrolaimus</taxon>
    </lineage>
</organism>
<reference evidence="2" key="1">
    <citation type="submission" date="2022-11" db="UniProtKB">
        <authorList>
            <consortium name="WormBaseParasite"/>
        </authorList>
    </citation>
    <scope>IDENTIFICATION</scope>
</reference>
<name>A0AC34RIZ0_9BILA</name>
<proteinExistence type="predicted"/>
<dbReference type="Proteomes" id="UP000887576">
    <property type="component" value="Unplaced"/>
</dbReference>
<dbReference type="WBParaSite" id="JU765_v2.g7396.t1">
    <property type="protein sequence ID" value="JU765_v2.g7396.t1"/>
    <property type="gene ID" value="JU765_v2.g7396"/>
</dbReference>
<evidence type="ECO:0000313" key="2">
    <source>
        <dbReference type="WBParaSite" id="JU765_v2.g7396.t1"/>
    </source>
</evidence>
<sequence length="480" mass="54879">MDAGKNGPLENDGDANAICRHEIMKAQSNINDFLSVGDDVYHRWTCSKDYDVTKYQLMIRKCVATSRSRDSVNIIDGNGCIVDDLLMQSLKYNQEKLDAVAESKIFKFIDEPELRFGCNVVLIEKNNSTVELPKCSISTTEIRERIRKGTKSAQPYFEHGDQLYRDFSTSLSNLKYIETTTLTEWLIIKDNVEISNKNNKSDFEILASIDTALDNGAIFTEKLTIQDELQSFAPNQLPNLVNFGNVAQNLDKSVGSVGTTMSPPLEVGRTGVDIQTITPKFQTEETDEPDIIEEITENHEQNSMLKKIEQLLVDNSKKSSNKIDSGNFDEQSFDFNEFSNEKIQEKIIEKSDDSYENKNDWRLDDSFLNGTDETLISCVNELAKLNGTTRYFIEPSSSLVCSWRSVNIALFLWSLASLIIWLVFLTFKLHYFFWKKARKDRIIRQNVQNCHLVWSRTSDSYGFGDRYGSTLDPNHCKYLD</sequence>